<organism evidence="1">
    <name type="scientific">Aliivibrio wodanis</name>
    <dbReference type="NCBI Taxonomy" id="80852"/>
    <lineage>
        <taxon>Bacteria</taxon>
        <taxon>Pseudomonadati</taxon>
        <taxon>Pseudomonadota</taxon>
        <taxon>Gammaproteobacteria</taxon>
        <taxon>Vibrionales</taxon>
        <taxon>Vibrionaceae</taxon>
        <taxon>Aliivibrio</taxon>
    </lineage>
</organism>
<protein>
    <recommendedName>
        <fullName evidence="2">Restriction endonuclease</fullName>
    </recommendedName>
</protein>
<accession>A0A5Q4Z4B6</accession>
<evidence type="ECO:0008006" key="2">
    <source>
        <dbReference type="Google" id="ProtNLM"/>
    </source>
</evidence>
<dbReference type="PANTHER" id="PTHR38733">
    <property type="entry name" value="PROTEIN MCRC"/>
    <property type="match status" value="1"/>
</dbReference>
<dbReference type="InterPro" id="IPR019292">
    <property type="entry name" value="McrC"/>
</dbReference>
<dbReference type="Pfam" id="PF10117">
    <property type="entry name" value="McrBC"/>
    <property type="match status" value="1"/>
</dbReference>
<proteinExistence type="predicted"/>
<dbReference type="REBASE" id="365246">
    <property type="entry name" value="Awo160McrBCP"/>
</dbReference>
<name>A0A5Q4Z4B6_9GAMM</name>
<reference evidence="1" key="1">
    <citation type="submission" date="2019-09" db="EMBL/GenBank/DDBJ databases">
        <authorList>
            <person name="Hjerde E."/>
        </authorList>
    </citation>
    <scope>NUCLEOTIDE SEQUENCE</scope>
    <source>
        <strain evidence="1">06/09/160</strain>
    </source>
</reference>
<dbReference type="EMBL" id="LR721750">
    <property type="protein sequence ID" value="VVV04195.1"/>
    <property type="molecule type" value="Genomic_DNA"/>
</dbReference>
<gene>
    <name evidence="1" type="ORF">AW0309160_01578</name>
</gene>
<sequence>MISKKSNPIVKVREFGLLLNGGDKSDIDCHSITKKAFEWLLVNGQSANDKSVELVRVKKYGKEIALQVVNYVGVLETPCGTRIEILPKISDQNDSEVAKKILLKMLSTVNKLSMQQFEQSSLKIVKQPLFEFLIGYFLKEVADVVKRGIRSEYKRVEAKTPYLKGQLQTSKQLRERPGCQNRFNVSYDQFSSDRSENRLIHSALKQVLKWTKSNENHRLGKELLFVFDEIPLSLNYSLDFRKWSVDRSLVHYLNVKPWCELILSYQSPIALSGSHKGISFLFPMETLFERYVAIKLQKDLPSHLKLKTQASSQFLVSHTPPNTEKEQGWFKLKPDLVISEKKTNKVVCIADTKWKRIYENQRTAKEKYGISQSDMYQMFAYGHKYLEGEGVVYLIYPKHSQFNNSLEAFKFSEKLTVKAVAYDLGFDQCDISISNG</sequence>
<dbReference type="AlphaFoldDB" id="A0A5Q4Z4B6"/>
<evidence type="ECO:0000313" key="1">
    <source>
        <dbReference type="EMBL" id="VVV04195.1"/>
    </source>
</evidence>
<dbReference type="PANTHER" id="PTHR38733:SF1">
    <property type="entry name" value="TYPE IV METHYL-DIRECTED RESTRICTION ENZYME ECOKMCRBC"/>
    <property type="match status" value="1"/>
</dbReference>